<dbReference type="CDD" id="cd21173">
    <property type="entry name" value="NucC-like"/>
    <property type="match status" value="1"/>
</dbReference>
<sequence>MWTTLAESAANERPDHKGIPREAHVRQFLRERLPPKWGVTRGHVFFAGDETTREFDVIVYDAQNCPRWTLGNGEDPRRLVPLEAVIGVIEVKSTLDDRTLAKAVAKIGEFDSLLDQGATESGYRPFRHIFAFELDRATDFGGWRAPCLALSRYAGARCQPDGIFVLDDHFSVLVREHGVGHVFGLHRGQTPAEVLQSSWDIQNEEIRRDIELDDSYCLDYFTTAAVDGLLLLAFLTFVIQRASAYQPTNVDYADLFCRWGGPALGGLMNFRSDDSDHVPVEF</sequence>
<dbReference type="InterPro" id="IPR046537">
    <property type="entry name" value="DUF6602"/>
</dbReference>
<organism evidence="2">
    <name type="scientific">Ralstonia solanacearum</name>
    <name type="common">Pseudomonas solanacearum</name>
    <dbReference type="NCBI Taxonomy" id="305"/>
    <lineage>
        <taxon>Bacteria</taxon>
        <taxon>Pseudomonadati</taxon>
        <taxon>Pseudomonadota</taxon>
        <taxon>Betaproteobacteria</taxon>
        <taxon>Burkholderiales</taxon>
        <taxon>Burkholderiaceae</taxon>
        <taxon>Ralstonia</taxon>
        <taxon>Ralstonia solanacearum species complex</taxon>
    </lineage>
</organism>
<gene>
    <name evidence="3" type="ORF">LH706_03365</name>
    <name evidence="2" type="ORF">RUN215_v1_160004</name>
</gene>
<name>A0A0S4WQC0_RALSL</name>
<evidence type="ECO:0000313" key="3">
    <source>
        <dbReference type="EMBL" id="UZF15507.1"/>
    </source>
</evidence>
<reference evidence="3" key="2">
    <citation type="submission" date="2021-10" db="EMBL/GenBank/DDBJ databases">
        <title>Complete genome sequences of five Ralstonia solancearum strains isolated from sunflower.</title>
        <authorList>
            <person name="She X."/>
            <person name="He Z."/>
        </authorList>
    </citation>
    <scope>NUCLEOTIDE SEQUENCE</scope>
    <source>
        <strain evidence="3">RS638</strain>
    </source>
</reference>
<dbReference type="EMBL" id="LN899820">
    <property type="protein sequence ID" value="CUV53635.1"/>
    <property type="molecule type" value="Genomic_DNA"/>
</dbReference>
<evidence type="ECO:0000259" key="1">
    <source>
        <dbReference type="Pfam" id="PF20247"/>
    </source>
</evidence>
<feature type="domain" description="DUF6602" evidence="1">
    <location>
        <begin position="11"/>
        <end position="112"/>
    </location>
</feature>
<protein>
    <recommendedName>
        <fullName evidence="1">DUF6602 domain-containing protein</fullName>
    </recommendedName>
</protein>
<reference evidence="2" key="1">
    <citation type="submission" date="2015-10" db="EMBL/GenBank/DDBJ databases">
        <authorList>
            <person name="Gilbert D.G."/>
        </authorList>
    </citation>
    <scope>NUCLEOTIDE SEQUENCE</scope>
    <source>
        <strain evidence="2">Phyl III-seqv23</strain>
    </source>
</reference>
<accession>A0A0S4WQC0</accession>
<dbReference type="Pfam" id="PF20247">
    <property type="entry name" value="DUF6602"/>
    <property type="match status" value="1"/>
</dbReference>
<evidence type="ECO:0000313" key="2">
    <source>
        <dbReference type="EMBL" id="CUV53635.1"/>
    </source>
</evidence>
<dbReference type="AlphaFoldDB" id="A0A0S4WQC0"/>
<proteinExistence type="predicted"/>
<dbReference type="EMBL" id="CP085043">
    <property type="protein sequence ID" value="UZF15507.1"/>
    <property type="molecule type" value="Genomic_DNA"/>
</dbReference>